<name>A0A8J2KP22_9HEXA</name>
<protein>
    <submittedName>
        <fullName evidence="1">Uncharacterized protein</fullName>
    </submittedName>
</protein>
<reference evidence="1" key="1">
    <citation type="submission" date="2021-06" db="EMBL/GenBank/DDBJ databases">
        <authorList>
            <person name="Hodson N. C."/>
            <person name="Mongue J. A."/>
            <person name="Jaron S. K."/>
        </authorList>
    </citation>
    <scope>NUCLEOTIDE SEQUENCE</scope>
</reference>
<dbReference type="Proteomes" id="UP000708208">
    <property type="component" value="Unassembled WGS sequence"/>
</dbReference>
<proteinExistence type="predicted"/>
<organism evidence="1 2">
    <name type="scientific">Allacma fusca</name>
    <dbReference type="NCBI Taxonomy" id="39272"/>
    <lineage>
        <taxon>Eukaryota</taxon>
        <taxon>Metazoa</taxon>
        <taxon>Ecdysozoa</taxon>
        <taxon>Arthropoda</taxon>
        <taxon>Hexapoda</taxon>
        <taxon>Collembola</taxon>
        <taxon>Symphypleona</taxon>
        <taxon>Sminthuridae</taxon>
        <taxon>Allacma</taxon>
    </lineage>
</organism>
<evidence type="ECO:0000313" key="2">
    <source>
        <dbReference type="Proteomes" id="UP000708208"/>
    </source>
</evidence>
<dbReference type="EMBL" id="CAJVCH010510572">
    <property type="protein sequence ID" value="CAG7821416.1"/>
    <property type="molecule type" value="Genomic_DNA"/>
</dbReference>
<gene>
    <name evidence="1" type="ORF">AFUS01_LOCUS31755</name>
</gene>
<accession>A0A8J2KP22</accession>
<keyword evidence="2" id="KW-1185">Reference proteome</keyword>
<dbReference type="AlphaFoldDB" id="A0A8J2KP22"/>
<comment type="caution">
    <text evidence="1">The sequence shown here is derived from an EMBL/GenBank/DDBJ whole genome shotgun (WGS) entry which is preliminary data.</text>
</comment>
<sequence length="106" mass="12225">MYIIFVSFAFLGSVSFCIDANFIARIHRLSYDYANNVRAQPGLVSKCDLENHLHTPPQTSSELRRRVKSLRHFGPEFGNFEDYSDATVQTSIGYCVTYLMFLLIEY</sequence>
<evidence type="ECO:0000313" key="1">
    <source>
        <dbReference type="EMBL" id="CAG7821416.1"/>
    </source>
</evidence>